<dbReference type="EMBL" id="JAHTBI010000047">
    <property type="protein sequence ID" value="MBV6288061.1"/>
    <property type="molecule type" value="Genomic_DNA"/>
</dbReference>
<comment type="caution">
    <text evidence="2">The sequence shown here is derived from an EMBL/GenBank/DDBJ whole genome shotgun (WGS) entry which is preliminary data.</text>
</comment>
<protein>
    <submittedName>
        <fullName evidence="2">Uncharacterized protein</fullName>
    </submittedName>
</protein>
<evidence type="ECO:0000256" key="1">
    <source>
        <dbReference type="SAM" id="MobiDB-lite"/>
    </source>
</evidence>
<sequence length="150" mass="15036">MTVIGSAGLNIAGLAQVASDSKTLIKGSETSALAAADETTQDATEAKSGEATKAGGGPAEAESSSSESAHIQQLRQRMKELQEQLAEQQKQLQQVMASKMEADAKVVAVLSAQTAVNGTTSALAQVTAALLSALNETGTSSAGSAVDTTA</sequence>
<organism evidence="2 3">
    <name type="scientific">Pseudomonas aegrilactucae</name>
    <dbReference type="NCBI Taxonomy" id="2854028"/>
    <lineage>
        <taxon>Bacteria</taxon>
        <taxon>Pseudomonadati</taxon>
        <taxon>Pseudomonadota</taxon>
        <taxon>Gammaproteobacteria</taxon>
        <taxon>Pseudomonadales</taxon>
        <taxon>Pseudomonadaceae</taxon>
        <taxon>Pseudomonas</taxon>
    </lineage>
</organism>
<reference evidence="2" key="1">
    <citation type="journal article" date="2022" name="Int. J. Syst. Evol. Microbiol.">
        <title>Pseudomonas aegrilactucae sp. nov. and Pseudomonas morbosilactucae sp. nov., pathogens causing bacterial rot of lettuce in Japan.</title>
        <authorList>
            <person name="Sawada H."/>
            <person name="Fujikawa T."/>
            <person name="Satou M."/>
        </authorList>
    </citation>
    <scope>NUCLEOTIDE SEQUENCE</scope>
    <source>
        <strain evidence="2">MAFF 301350</strain>
    </source>
</reference>
<dbReference type="RefSeq" id="WP_217976079.1">
    <property type="nucleotide sequence ID" value="NZ_JAHTBI010000047.1"/>
</dbReference>
<gene>
    <name evidence="2" type="ORF">KUO17_13660</name>
</gene>
<evidence type="ECO:0000313" key="3">
    <source>
        <dbReference type="Proteomes" id="UP001106592"/>
    </source>
</evidence>
<dbReference type="Proteomes" id="UP001106592">
    <property type="component" value="Unassembled WGS sequence"/>
</dbReference>
<feature type="compositionally biased region" description="Low complexity" evidence="1">
    <location>
        <begin position="59"/>
        <end position="69"/>
    </location>
</feature>
<feature type="compositionally biased region" description="Low complexity" evidence="1">
    <location>
        <begin position="32"/>
        <end position="43"/>
    </location>
</feature>
<keyword evidence="3" id="KW-1185">Reference proteome</keyword>
<feature type="region of interest" description="Disordered" evidence="1">
    <location>
        <begin position="32"/>
        <end position="82"/>
    </location>
</feature>
<accession>A0A9Q2XJA7</accession>
<reference evidence="2" key="2">
    <citation type="journal article" date="2023" name="Plant Pathol.">
        <title>Dismantling and reorganizing Pseudomonas marginalis sensu#lato.</title>
        <authorList>
            <person name="Sawada H."/>
            <person name="Fujikawa T."/>
            <person name="Satou M."/>
        </authorList>
    </citation>
    <scope>NUCLEOTIDE SEQUENCE</scope>
    <source>
        <strain evidence="2">MAFF 301350</strain>
    </source>
</reference>
<proteinExistence type="predicted"/>
<dbReference type="AlphaFoldDB" id="A0A9Q2XJA7"/>
<evidence type="ECO:0000313" key="2">
    <source>
        <dbReference type="EMBL" id="MBV6288061.1"/>
    </source>
</evidence>
<name>A0A9Q2XJA7_9PSED</name>